<dbReference type="Proteomes" id="UP000005324">
    <property type="component" value="Unassembled WGS sequence"/>
</dbReference>
<dbReference type="GO" id="GO:0046872">
    <property type="term" value="F:metal ion binding"/>
    <property type="evidence" value="ECO:0007669"/>
    <property type="project" value="UniProtKB-KW"/>
</dbReference>
<dbReference type="Gene3D" id="3.30.413.10">
    <property type="entry name" value="Sulfite Reductase Hemoprotein, domain 1"/>
    <property type="match status" value="1"/>
</dbReference>
<reference evidence="8 9" key="1">
    <citation type="submission" date="2010-04" db="EMBL/GenBank/DDBJ databases">
        <authorList>
            <person name="Qin X."/>
            <person name="Bachman B."/>
            <person name="Battles P."/>
            <person name="Bell A."/>
            <person name="Bess C."/>
            <person name="Bickham C."/>
            <person name="Chaboub L."/>
            <person name="Chen D."/>
            <person name="Coyle M."/>
            <person name="Deiros D.R."/>
            <person name="Dinh H."/>
            <person name="Forbes L."/>
            <person name="Fowler G."/>
            <person name="Francisco L."/>
            <person name="Fu Q."/>
            <person name="Gubbala S."/>
            <person name="Hale W."/>
            <person name="Han Y."/>
            <person name="Hemphill L."/>
            <person name="Highlander S.K."/>
            <person name="Hirani K."/>
            <person name="Hogues M."/>
            <person name="Jackson L."/>
            <person name="Jakkamsetti A."/>
            <person name="Javaid M."/>
            <person name="Jiang H."/>
            <person name="Korchina V."/>
            <person name="Kovar C."/>
            <person name="Lara F."/>
            <person name="Lee S."/>
            <person name="Mata R."/>
            <person name="Mathew T."/>
            <person name="Moen C."/>
            <person name="Morales K."/>
            <person name="Munidasa M."/>
            <person name="Nazareth L."/>
            <person name="Ngo R."/>
            <person name="Nguyen L."/>
            <person name="Okwuonu G."/>
            <person name="Ongeri F."/>
            <person name="Patil S."/>
            <person name="Petrosino J."/>
            <person name="Pham C."/>
            <person name="Pham P."/>
            <person name="Pu L.-L."/>
            <person name="Puazo M."/>
            <person name="Raj R."/>
            <person name="Reid J."/>
            <person name="Rouhana J."/>
            <person name="Saada N."/>
            <person name="Shang Y."/>
            <person name="Simmons D."/>
            <person name="Thornton R."/>
            <person name="Warren J."/>
            <person name="Weissenberger G."/>
            <person name="Zhang J."/>
            <person name="Zhang L."/>
            <person name="Zhou C."/>
            <person name="Zhu D."/>
            <person name="Muzny D."/>
            <person name="Worley K."/>
            <person name="Gibbs R."/>
        </authorList>
    </citation>
    <scope>NUCLEOTIDE SEQUENCE [LARGE SCALE GENOMIC DNA]</scope>
    <source>
        <strain evidence="8 9">ATCC 49957</strain>
    </source>
</reference>
<keyword evidence="4 8" id="KW-0560">Oxidoreductase</keyword>
<evidence type="ECO:0000256" key="2">
    <source>
        <dbReference type="ARBA" id="ARBA00022617"/>
    </source>
</evidence>
<dbReference type="Pfam" id="PF03460">
    <property type="entry name" value="NIR_SIR_ferr"/>
    <property type="match status" value="2"/>
</dbReference>
<protein>
    <submittedName>
        <fullName evidence="8">Precorrin-3B synthase</fullName>
        <ecNumber evidence="8">1.14.13.83</ecNumber>
    </submittedName>
</protein>
<dbReference type="InterPro" id="IPR045854">
    <property type="entry name" value="NO2/SO3_Rdtase_4Fe4S_sf"/>
</dbReference>
<accession>D5RL33</accession>
<dbReference type="InterPro" id="IPR005117">
    <property type="entry name" value="NiRdtase/SiRdtase_haem-b_fer"/>
</dbReference>
<dbReference type="GO" id="GO:0051539">
    <property type="term" value="F:4 iron, 4 sulfur cluster binding"/>
    <property type="evidence" value="ECO:0007669"/>
    <property type="project" value="UniProtKB-KW"/>
</dbReference>
<evidence type="ECO:0000313" key="8">
    <source>
        <dbReference type="EMBL" id="EFH11971.1"/>
    </source>
</evidence>
<dbReference type="NCBIfam" id="TIGR02435">
    <property type="entry name" value="CobG"/>
    <property type="match status" value="1"/>
</dbReference>
<dbReference type="RefSeq" id="WP_007005017.1">
    <property type="nucleotide sequence ID" value="NZ_GG770780.1"/>
</dbReference>
<gene>
    <name evidence="8" type="primary">cobG</name>
    <name evidence="8" type="ORF">HMPREF0731_1794</name>
</gene>
<evidence type="ECO:0000313" key="9">
    <source>
        <dbReference type="Proteomes" id="UP000005324"/>
    </source>
</evidence>
<feature type="domain" description="Nitrite/Sulfite reductase ferredoxin-like" evidence="7">
    <location>
        <begin position="15"/>
        <end position="75"/>
    </location>
</feature>
<dbReference type="InterPro" id="IPR036136">
    <property type="entry name" value="Nit/Sulf_reduc_fer-like_dom_sf"/>
</dbReference>
<dbReference type="AlphaFoldDB" id="D5RL33"/>
<keyword evidence="9" id="KW-1185">Reference proteome</keyword>
<dbReference type="PANTHER" id="PTHR32439">
    <property type="entry name" value="FERREDOXIN--NITRITE REDUCTASE, CHLOROPLASTIC"/>
    <property type="match status" value="1"/>
</dbReference>
<dbReference type="InterPro" id="IPR051329">
    <property type="entry name" value="NIR_SIR_4Fe-4S"/>
</dbReference>
<dbReference type="SUPFAM" id="SSF55124">
    <property type="entry name" value="Nitrite/Sulfite reductase N-terminal domain-like"/>
    <property type="match status" value="2"/>
</dbReference>
<dbReference type="SUPFAM" id="SSF56014">
    <property type="entry name" value="Nitrite and sulphite reductase 4Fe-4S domain-like"/>
    <property type="match status" value="1"/>
</dbReference>
<keyword evidence="3" id="KW-0479">Metal-binding</keyword>
<sequence>MASVKGWCPNLYAPMDTGDGVLLRVKPFGGRLSVAQARALAAIAPGAIELTNRANLQLRGASAESAPALAQALVAAGLADADPGREARRNLIAPPLLGDDPTIPAGALGWRDALAGVLDSAGTLPGKFGLVLEAGGVLPLAGVEGDITLRLAADGTAWLRLQEAPWQARGATPGQVATLVEAFRASGAKRMRGAVERLGAAALFAAAGLVPEATASAAPAVPEVLGFHPYPGGARGGFGLMPEFGVLDGAGLLALADLAERFGDGTLRLTPWRAVLLGGVTQPAALAAEAAGWVTDPADPRRRIIACPGSEGCASGLAPVRRDARALLAQGAVPARGLLHLSGCAKGCAHPAPAAAVLVAGRDGYALLRQAHAGDTPLRSGLTLAEAAAELENE</sequence>
<dbReference type="EMBL" id="ADVL01000293">
    <property type="protein sequence ID" value="EFH11971.1"/>
    <property type="molecule type" value="Genomic_DNA"/>
</dbReference>
<evidence type="ECO:0000259" key="7">
    <source>
        <dbReference type="Pfam" id="PF03460"/>
    </source>
</evidence>
<evidence type="ECO:0000256" key="5">
    <source>
        <dbReference type="ARBA" id="ARBA00023004"/>
    </source>
</evidence>
<evidence type="ECO:0000256" key="3">
    <source>
        <dbReference type="ARBA" id="ARBA00022723"/>
    </source>
</evidence>
<evidence type="ECO:0000256" key="6">
    <source>
        <dbReference type="ARBA" id="ARBA00023014"/>
    </source>
</evidence>
<dbReference type="PANTHER" id="PTHR32439:SF9">
    <property type="entry name" value="BLR3264 PROTEIN"/>
    <property type="match status" value="1"/>
</dbReference>
<feature type="domain" description="Nitrite/Sulfite reductase ferredoxin-like" evidence="7">
    <location>
        <begin position="239"/>
        <end position="282"/>
    </location>
</feature>
<keyword evidence="2" id="KW-0349">Heme</keyword>
<dbReference type="OrthoDB" id="7459360at2"/>
<dbReference type="InterPro" id="IPR012798">
    <property type="entry name" value="Cbl_synth_CobG-like"/>
</dbReference>
<dbReference type="GO" id="GO:0043818">
    <property type="term" value="F:precorrin-3B synthase activity"/>
    <property type="evidence" value="ECO:0007669"/>
    <property type="project" value="UniProtKB-EC"/>
</dbReference>
<evidence type="ECO:0000256" key="1">
    <source>
        <dbReference type="ARBA" id="ARBA00022485"/>
    </source>
</evidence>
<evidence type="ECO:0000256" key="4">
    <source>
        <dbReference type="ARBA" id="ARBA00023002"/>
    </source>
</evidence>
<keyword evidence="6" id="KW-0411">Iron-sulfur</keyword>
<proteinExistence type="predicted"/>
<comment type="caution">
    <text evidence="8">The sequence shown here is derived from an EMBL/GenBank/DDBJ whole genome shotgun (WGS) entry which is preliminary data.</text>
</comment>
<dbReference type="Gene3D" id="3.90.480.20">
    <property type="match status" value="2"/>
</dbReference>
<dbReference type="EC" id="1.14.13.83" evidence="8"/>
<organism evidence="8 9">
    <name type="scientific">Pseudoroseomonas cervicalis ATCC 49957</name>
    <dbReference type="NCBI Taxonomy" id="525371"/>
    <lineage>
        <taxon>Bacteria</taxon>
        <taxon>Pseudomonadati</taxon>
        <taxon>Pseudomonadota</taxon>
        <taxon>Alphaproteobacteria</taxon>
        <taxon>Acetobacterales</taxon>
        <taxon>Roseomonadaceae</taxon>
        <taxon>Roseomonas</taxon>
    </lineage>
</organism>
<keyword evidence="5" id="KW-0408">Iron</keyword>
<keyword evidence="1" id="KW-0004">4Fe-4S</keyword>
<name>D5RL33_9PROT</name>
<dbReference type="HOGENOM" id="CLU_015667_3_2_5"/>